<dbReference type="InterPro" id="IPR010432">
    <property type="entry name" value="RDD"/>
</dbReference>
<evidence type="ECO:0000256" key="7">
    <source>
        <dbReference type="SAM" id="Phobius"/>
    </source>
</evidence>
<feature type="transmembrane region" description="Helical" evidence="7">
    <location>
        <begin position="196"/>
        <end position="220"/>
    </location>
</feature>
<dbReference type="EMBL" id="VIKR01000003">
    <property type="protein sequence ID" value="TQV73820.1"/>
    <property type="molecule type" value="Genomic_DNA"/>
</dbReference>
<comment type="caution">
    <text evidence="9">The sequence shown here is derived from an EMBL/GenBank/DDBJ whole genome shotgun (WGS) entry which is preliminary data.</text>
</comment>
<evidence type="ECO:0000256" key="3">
    <source>
        <dbReference type="ARBA" id="ARBA00022475"/>
    </source>
</evidence>
<evidence type="ECO:0000256" key="5">
    <source>
        <dbReference type="ARBA" id="ARBA00022989"/>
    </source>
</evidence>
<dbReference type="InterPro" id="IPR001082">
    <property type="entry name" value="Pilin"/>
</dbReference>
<evidence type="ECO:0000313" key="10">
    <source>
        <dbReference type="Proteomes" id="UP000317839"/>
    </source>
</evidence>
<keyword evidence="5 7" id="KW-1133">Transmembrane helix</keyword>
<dbReference type="SUPFAM" id="SSF54523">
    <property type="entry name" value="Pili subunits"/>
    <property type="match status" value="1"/>
</dbReference>
<dbReference type="PANTHER" id="PTHR36115">
    <property type="entry name" value="PROLINE-RICH ANTIGEN HOMOLOG-RELATED"/>
    <property type="match status" value="1"/>
</dbReference>
<dbReference type="Gene3D" id="3.30.700.10">
    <property type="entry name" value="Glycoprotein, Type 4 Pilin"/>
    <property type="match status" value="1"/>
</dbReference>
<dbReference type="OrthoDB" id="9793824at2"/>
<sequence>MNASFCLNCGASLSQANTPYQPPTSQAQPPMAAGFVYGGFWKRFFAYFIDGIIFNFTFFMIAIWGFGAAASLNDPFAMSSSVGLIYLFYYLSWWMYYALQESSNAQATIGKRALGIKVVDMNGHALSFAHAAGRQAAGAITAFTLLIGYLLAAFTKRKQALHDLIAGTVIVNNNFGPNQIVEVNQNPPAGMSVGGIIAVVGLVLIIPIGGIIAMVSVPAYHDYTTRAKVASATSRAQQAQAAISIYALDTGYWPRNFEQAKISSDDMRTSDYYILLEPEGVLSLNFESPESLAGSQLLFIPELDNDGGYDWRCQPVRLESRYLPSVCQNN</sequence>
<evidence type="ECO:0000256" key="4">
    <source>
        <dbReference type="ARBA" id="ARBA00022692"/>
    </source>
</evidence>
<reference evidence="9 10" key="1">
    <citation type="submission" date="2019-06" db="EMBL/GenBank/DDBJ databases">
        <title>Draft genome of Aliikangiella marina GYP-15.</title>
        <authorList>
            <person name="Wang G."/>
        </authorList>
    </citation>
    <scope>NUCLEOTIDE SEQUENCE [LARGE SCALE GENOMIC DNA]</scope>
    <source>
        <strain evidence="9 10">GYP-15</strain>
    </source>
</reference>
<dbReference type="AlphaFoldDB" id="A0A545T9C5"/>
<protein>
    <recommendedName>
        <fullName evidence="8">RDD domain-containing protein</fullName>
    </recommendedName>
</protein>
<feature type="transmembrane region" description="Helical" evidence="7">
    <location>
        <begin position="44"/>
        <end position="64"/>
    </location>
</feature>
<dbReference type="Pfam" id="PF06271">
    <property type="entry name" value="RDD"/>
    <property type="match status" value="1"/>
</dbReference>
<evidence type="ECO:0000259" key="8">
    <source>
        <dbReference type="Pfam" id="PF06271"/>
    </source>
</evidence>
<feature type="domain" description="RDD" evidence="8">
    <location>
        <begin position="37"/>
        <end position="167"/>
    </location>
</feature>
<dbReference type="InterPro" id="IPR051791">
    <property type="entry name" value="Pra-immunoreactive"/>
</dbReference>
<gene>
    <name evidence="9" type="ORF">FLL45_13200</name>
</gene>
<dbReference type="Pfam" id="PF00114">
    <property type="entry name" value="Pilin"/>
    <property type="match status" value="1"/>
</dbReference>
<comment type="subcellular location">
    <subcellularLocation>
        <location evidence="1">Cell membrane</location>
        <topology evidence="1">Multi-pass membrane protein</topology>
    </subcellularLocation>
</comment>
<name>A0A545T9C5_9GAMM</name>
<dbReference type="InterPro" id="IPR045584">
    <property type="entry name" value="Pilin-like"/>
</dbReference>
<keyword evidence="4 7" id="KW-0812">Transmembrane</keyword>
<dbReference type="GO" id="GO:0005886">
    <property type="term" value="C:plasma membrane"/>
    <property type="evidence" value="ECO:0007669"/>
    <property type="project" value="UniProtKB-SubCell"/>
</dbReference>
<evidence type="ECO:0000256" key="1">
    <source>
        <dbReference type="ARBA" id="ARBA00004651"/>
    </source>
</evidence>
<keyword evidence="6 7" id="KW-0472">Membrane</keyword>
<keyword evidence="3" id="KW-1003">Cell membrane</keyword>
<feature type="transmembrane region" description="Helical" evidence="7">
    <location>
        <begin position="76"/>
        <end position="96"/>
    </location>
</feature>
<accession>A0A545T9C5</accession>
<feature type="transmembrane region" description="Helical" evidence="7">
    <location>
        <begin position="136"/>
        <end position="154"/>
    </location>
</feature>
<organism evidence="9 10">
    <name type="scientific">Aliikangiella marina</name>
    <dbReference type="NCBI Taxonomy" id="1712262"/>
    <lineage>
        <taxon>Bacteria</taxon>
        <taxon>Pseudomonadati</taxon>
        <taxon>Pseudomonadota</taxon>
        <taxon>Gammaproteobacteria</taxon>
        <taxon>Oceanospirillales</taxon>
        <taxon>Pleioneaceae</taxon>
        <taxon>Aliikangiella</taxon>
    </lineage>
</organism>
<evidence type="ECO:0000256" key="6">
    <source>
        <dbReference type="ARBA" id="ARBA00023136"/>
    </source>
</evidence>
<dbReference type="GO" id="GO:0009289">
    <property type="term" value="C:pilus"/>
    <property type="evidence" value="ECO:0007669"/>
    <property type="project" value="InterPro"/>
</dbReference>
<dbReference type="RefSeq" id="WP_142942528.1">
    <property type="nucleotide sequence ID" value="NZ_VIKR01000003.1"/>
</dbReference>
<dbReference type="Proteomes" id="UP000317839">
    <property type="component" value="Unassembled WGS sequence"/>
</dbReference>
<evidence type="ECO:0000313" key="9">
    <source>
        <dbReference type="EMBL" id="TQV73820.1"/>
    </source>
</evidence>
<comment type="similarity">
    <text evidence="2">Belongs to the N-Me-Phe pilin family.</text>
</comment>
<proteinExistence type="inferred from homology"/>
<dbReference type="PANTHER" id="PTHR36115:SF4">
    <property type="entry name" value="MEMBRANE PROTEIN"/>
    <property type="match status" value="1"/>
</dbReference>
<dbReference type="GO" id="GO:0007155">
    <property type="term" value="P:cell adhesion"/>
    <property type="evidence" value="ECO:0007669"/>
    <property type="project" value="InterPro"/>
</dbReference>
<evidence type="ECO:0000256" key="2">
    <source>
        <dbReference type="ARBA" id="ARBA00005233"/>
    </source>
</evidence>
<keyword evidence="10" id="KW-1185">Reference proteome</keyword>